<keyword evidence="5" id="KW-0812">Transmembrane</keyword>
<sequence>MLSCLLPLALLPCLSAAYSFNFESTPKACDNLSISVSGSGSPPYSVLVIPIGASPLPNNTEVRTIFQHNFTGDSTSASFQLKFPQNSQFVAVVSDSSGFGSGGTSGAVTVLAGESSSCYNTSTSVTPTWVYSLVPNSLTQCSPTRIWWDETTGLVEGTPFFHGVIPGGESFSVPVPTNNLTKVANEGLGFDWTPSVRTGTTVILVGGDDRGPGSGGSSNYIINFGDNSCLSDSSPSSTAGSPAGGSYPTSTSGAGTSDSSSGHHTNVGAIVGGVIGGVVGLVALCLLAAFFIRRRRFHQAQKKPVDLLHENDGSNDNLPQFYRPEPFIVPEPSALSTTAGHETTQAGSDTRPSVDRRTSHYSNLTADQPMSMRSSTPDQSVSTSAYMRKSPAPPSFRPVNIVQHEDAGPSEDAAPQEPETIELPPAYTNIRAKNEPPPPPPDDETAAV</sequence>
<organism evidence="8 9">
    <name type="scientific">Phlebiopsis gigantea (strain 11061_1 CR5-6)</name>
    <name type="common">White-rot fungus</name>
    <name type="synonym">Peniophora gigantea</name>
    <dbReference type="NCBI Taxonomy" id="745531"/>
    <lineage>
        <taxon>Eukaryota</taxon>
        <taxon>Fungi</taxon>
        <taxon>Dikarya</taxon>
        <taxon>Basidiomycota</taxon>
        <taxon>Agaricomycotina</taxon>
        <taxon>Agaricomycetes</taxon>
        <taxon>Polyporales</taxon>
        <taxon>Phanerochaetaceae</taxon>
        <taxon>Phlebiopsis</taxon>
    </lineage>
</organism>
<dbReference type="PANTHER" id="PTHR16861:SF4">
    <property type="entry name" value="SH3 DOMAIN PROTEIN (AFU_ORTHOLOGUE AFUA_1G13610)"/>
    <property type="match status" value="1"/>
</dbReference>
<name>A0A0C3P2L4_PHLG1</name>
<feature type="signal peptide" evidence="6">
    <location>
        <begin position="1"/>
        <end position="16"/>
    </location>
</feature>
<feature type="compositionally biased region" description="Polar residues" evidence="4">
    <location>
        <begin position="360"/>
        <end position="385"/>
    </location>
</feature>
<keyword evidence="3" id="KW-0067">ATP-binding</keyword>
<evidence type="ECO:0000313" key="9">
    <source>
        <dbReference type="Proteomes" id="UP000053257"/>
    </source>
</evidence>
<evidence type="ECO:0000256" key="1">
    <source>
        <dbReference type="ARBA" id="ARBA00022553"/>
    </source>
</evidence>
<keyword evidence="5" id="KW-1133">Transmembrane helix</keyword>
<dbReference type="Proteomes" id="UP000053257">
    <property type="component" value="Unassembled WGS sequence"/>
</dbReference>
<dbReference type="PANTHER" id="PTHR16861">
    <property type="entry name" value="GLYCOPROTEIN 38"/>
    <property type="match status" value="1"/>
</dbReference>
<evidence type="ECO:0000256" key="5">
    <source>
        <dbReference type="SAM" id="Phobius"/>
    </source>
</evidence>
<dbReference type="Pfam" id="PF21314">
    <property type="entry name" value="TM_ErbB1"/>
    <property type="match status" value="1"/>
</dbReference>
<feature type="compositionally biased region" description="Polar residues" evidence="4">
    <location>
        <begin position="334"/>
        <end position="351"/>
    </location>
</feature>
<feature type="region of interest" description="Disordered" evidence="4">
    <location>
        <begin position="233"/>
        <end position="262"/>
    </location>
</feature>
<reference evidence="8 9" key="1">
    <citation type="journal article" date="2014" name="PLoS Genet.">
        <title>Analysis of the Phlebiopsis gigantea genome, transcriptome and secretome provides insight into its pioneer colonization strategies of wood.</title>
        <authorList>
            <person name="Hori C."/>
            <person name="Ishida T."/>
            <person name="Igarashi K."/>
            <person name="Samejima M."/>
            <person name="Suzuki H."/>
            <person name="Master E."/>
            <person name="Ferreira P."/>
            <person name="Ruiz-Duenas F.J."/>
            <person name="Held B."/>
            <person name="Canessa P."/>
            <person name="Larrondo L.F."/>
            <person name="Schmoll M."/>
            <person name="Druzhinina I.S."/>
            <person name="Kubicek C.P."/>
            <person name="Gaskell J.A."/>
            <person name="Kersten P."/>
            <person name="St John F."/>
            <person name="Glasner J."/>
            <person name="Sabat G."/>
            <person name="Splinter BonDurant S."/>
            <person name="Syed K."/>
            <person name="Yadav J."/>
            <person name="Mgbeahuruike A.C."/>
            <person name="Kovalchuk A."/>
            <person name="Asiegbu F.O."/>
            <person name="Lackner G."/>
            <person name="Hoffmeister D."/>
            <person name="Rencoret J."/>
            <person name="Gutierrez A."/>
            <person name="Sun H."/>
            <person name="Lindquist E."/>
            <person name="Barry K."/>
            <person name="Riley R."/>
            <person name="Grigoriev I.V."/>
            <person name="Henrissat B."/>
            <person name="Kues U."/>
            <person name="Berka R.M."/>
            <person name="Martinez A.T."/>
            <person name="Covert S.F."/>
            <person name="Blanchette R.A."/>
            <person name="Cullen D."/>
        </authorList>
    </citation>
    <scope>NUCLEOTIDE SEQUENCE [LARGE SCALE GENOMIC DNA]</scope>
    <source>
        <strain evidence="8 9">11061_1 CR5-6</strain>
    </source>
</reference>
<evidence type="ECO:0000256" key="6">
    <source>
        <dbReference type="SAM" id="SignalP"/>
    </source>
</evidence>
<feature type="chain" id="PRO_5002167715" description="Epidermal growth factor receptor-like transmembrane-juxtamembrane segment domain-containing protein" evidence="6">
    <location>
        <begin position="17"/>
        <end position="448"/>
    </location>
</feature>
<gene>
    <name evidence="8" type="ORF">PHLGIDRAFT_62389</name>
</gene>
<keyword evidence="9" id="KW-1185">Reference proteome</keyword>
<feature type="transmembrane region" description="Helical" evidence="5">
    <location>
        <begin position="267"/>
        <end position="292"/>
    </location>
</feature>
<dbReference type="OrthoDB" id="3267813at2759"/>
<keyword evidence="1" id="KW-0597">Phosphoprotein</keyword>
<dbReference type="HOGENOM" id="CLU_033085_0_0_1"/>
<accession>A0A0C3P2L4</accession>
<dbReference type="AlphaFoldDB" id="A0A0C3P2L4"/>
<protein>
    <recommendedName>
        <fullName evidence="7">Epidermal growth factor receptor-like transmembrane-juxtamembrane segment domain-containing protein</fullName>
    </recommendedName>
</protein>
<keyword evidence="6" id="KW-0732">Signal</keyword>
<proteinExistence type="predicted"/>
<keyword evidence="5" id="KW-0472">Membrane</keyword>
<feature type="domain" description="Epidermal growth factor receptor-like transmembrane-juxtamembrane segment" evidence="7">
    <location>
        <begin position="270"/>
        <end position="296"/>
    </location>
</feature>
<dbReference type="GO" id="GO:0005524">
    <property type="term" value="F:ATP binding"/>
    <property type="evidence" value="ECO:0007669"/>
    <property type="project" value="UniProtKB-KW"/>
</dbReference>
<evidence type="ECO:0000259" key="7">
    <source>
        <dbReference type="Pfam" id="PF21314"/>
    </source>
</evidence>
<feature type="region of interest" description="Disordered" evidence="4">
    <location>
        <begin position="330"/>
        <end position="448"/>
    </location>
</feature>
<dbReference type="InterPro" id="IPR049328">
    <property type="entry name" value="TM_ErbB1"/>
</dbReference>
<evidence type="ECO:0000313" key="8">
    <source>
        <dbReference type="EMBL" id="KIP12154.1"/>
    </source>
</evidence>
<keyword evidence="2" id="KW-0547">Nucleotide-binding</keyword>
<dbReference type="STRING" id="745531.A0A0C3P2L4"/>
<evidence type="ECO:0000256" key="4">
    <source>
        <dbReference type="SAM" id="MobiDB-lite"/>
    </source>
</evidence>
<evidence type="ECO:0000256" key="2">
    <source>
        <dbReference type="ARBA" id="ARBA00022741"/>
    </source>
</evidence>
<dbReference type="EMBL" id="KN840441">
    <property type="protein sequence ID" value="KIP12154.1"/>
    <property type="molecule type" value="Genomic_DNA"/>
</dbReference>
<evidence type="ECO:0000256" key="3">
    <source>
        <dbReference type="ARBA" id="ARBA00022840"/>
    </source>
</evidence>